<dbReference type="SUPFAM" id="SSF57756">
    <property type="entry name" value="Retrovirus zinc finger-like domains"/>
    <property type="match status" value="1"/>
</dbReference>
<organism evidence="4 5">
    <name type="scientific">Gigaspora margarita</name>
    <dbReference type="NCBI Taxonomy" id="4874"/>
    <lineage>
        <taxon>Eukaryota</taxon>
        <taxon>Fungi</taxon>
        <taxon>Fungi incertae sedis</taxon>
        <taxon>Mucoromycota</taxon>
        <taxon>Glomeromycotina</taxon>
        <taxon>Glomeromycetes</taxon>
        <taxon>Diversisporales</taxon>
        <taxon>Gigasporaceae</taxon>
        <taxon>Gigaspora</taxon>
    </lineage>
</organism>
<dbReference type="EMBL" id="CAJVQB010070692">
    <property type="protein sequence ID" value="CAG8842916.1"/>
    <property type="molecule type" value="Genomic_DNA"/>
</dbReference>
<dbReference type="PROSITE" id="PS50158">
    <property type="entry name" value="ZF_CCHC"/>
    <property type="match status" value="1"/>
</dbReference>
<dbReference type="InterPro" id="IPR036875">
    <property type="entry name" value="Znf_CCHC_sf"/>
</dbReference>
<sequence>LKTFIKHKKRSLQNEESKDSDSNKENISVVANPPITKHRSRPETKRYKAATEKVTENVLKKAPEKVTGKACRQLYTCRSCGKTGHNSVKCPKK</sequence>
<keyword evidence="1" id="KW-0479">Metal-binding</keyword>
<evidence type="ECO:0000256" key="2">
    <source>
        <dbReference type="SAM" id="MobiDB-lite"/>
    </source>
</evidence>
<name>A0ABN7WX48_GIGMA</name>
<evidence type="ECO:0000313" key="4">
    <source>
        <dbReference type="EMBL" id="CAG8842916.1"/>
    </source>
</evidence>
<feature type="region of interest" description="Disordered" evidence="2">
    <location>
        <begin position="1"/>
        <end position="49"/>
    </location>
</feature>
<feature type="domain" description="CCHC-type" evidence="3">
    <location>
        <begin position="77"/>
        <end position="92"/>
    </location>
</feature>
<feature type="non-terminal residue" evidence="4">
    <location>
        <position position="93"/>
    </location>
</feature>
<feature type="non-terminal residue" evidence="4">
    <location>
        <position position="1"/>
    </location>
</feature>
<protein>
    <submittedName>
        <fullName evidence="4">40635_t:CDS:1</fullName>
    </submittedName>
</protein>
<keyword evidence="5" id="KW-1185">Reference proteome</keyword>
<feature type="compositionally biased region" description="Basic and acidic residues" evidence="2">
    <location>
        <begin position="12"/>
        <end position="24"/>
    </location>
</feature>
<proteinExistence type="predicted"/>
<dbReference type="InterPro" id="IPR001878">
    <property type="entry name" value="Znf_CCHC"/>
</dbReference>
<reference evidence="4 5" key="1">
    <citation type="submission" date="2021-06" db="EMBL/GenBank/DDBJ databases">
        <authorList>
            <person name="Kallberg Y."/>
            <person name="Tangrot J."/>
            <person name="Rosling A."/>
        </authorList>
    </citation>
    <scope>NUCLEOTIDE SEQUENCE [LARGE SCALE GENOMIC DNA]</scope>
    <source>
        <strain evidence="4 5">120-4 pot B 10/14</strain>
    </source>
</reference>
<evidence type="ECO:0000313" key="5">
    <source>
        <dbReference type="Proteomes" id="UP000789901"/>
    </source>
</evidence>
<gene>
    <name evidence="4" type="ORF">GMARGA_LOCUS36248</name>
</gene>
<feature type="compositionally biased region" description="Basic residues" evidence="2">
    <location>
        <begin position="1"/>
        <end position="11"/>
    </location>
</feature>
<accession>A0ABN7WX48</accession>
<dbReference type="Proteomes" id="UP000789901">
    <property type="component" value="Unassembled WGS sequence"/>
</dbReference>
<keyword evidence="1" id="KW-0863">Zinc-finger</keyword>
<keyword evidence="1" id="KW-0862">Zinc</keyword>
<comment type="caution">
    <text evidence="4">The sequence shown here is derived from an EMBL/GenBank/DDBJ whole genome shotgun (WGS) entry which is preliminary data.</text>
</comment>
<evidence type="ECO:0000256" key="1">
    <source>
        <dbReference type="PROSITE-ProRule" id="PRU00047"/>
    </source>
</evidence>
<evidence type="ECO:0000259" key="3">
    <source>
        <dbReference type="PROSITE" id="PS50158"/>
    </source>
</evidence>